<gene>
    <name evidence="1" type="ORF">GCM10011360_08750</name>
</gene>
<dbReference type="EMBL" id="BMFJ01000001">
    <property type="protein sequence ID" value="GGE22543.1"/>
    <property type="molecule type" value="Genomic_DNA"/>
</dbReference>
<dbReference type="AlphaFoldDB" id="A0A917ECM0"/>
<accession>A0A917ECM0</accession>
<dbReference type="RefSeq" id="WP_188476450.1">
    <property type="nucleotide sequence ID" value="NZ_BMFJ01000001.1"/>
</dbReference>
<protein>
    <recommendedName>
        <fullName evidence="3">DUF1036 domain-containing protein</fullName>
    </recommendedName>
</protein>
<dbReference type="InterPro" id="IPR009380">
    <property type="entry name" value="DUF1036"/>
</dbReference>
<dbReference type="Pfam" id="PF06282">
    <property type="entry name" value="DUF1036"/>
    <property type="match status" value="1"/>
</dbReference>
<name>A0A917ECM0_9RHOB</name>
<comment type="caution">
    <text evidence="1">The sequence shown here is derived from an EMBL/GenBank/DDBJ whole genome shotgun (WGS) entry which is preliminary data.</text>
</comment>
<evidence type="ECO:0000313" key="1">
    <source>
        <dbReference type="EMBL" id="GGE22543.1"/>
    </source>
</evidence>
<reference evidence="2" key="1">
    <citation type="journal article" date="2019" name="Int. J. Syst. Evol. Microbiol.">
        <title>The Global Catalogue of Microorganisms (GCM) 10K type strain sequencing project: providing services to taxonomists for standard genome sequencing and annotation.</title>
        <authorList>
            <consortium name="The Broad Institute Genomics Platform"/>
            <consortium name="The Broad Institute Genome Sequencing Center for Infectious Disease"/>
            <person name="Wu L."/>
            <person name="Ma J."/>
        </authorList>
    </citation>
    <scope>NUCLEOTIDE SEQUENCE [LARGE SCALE GENOMIC DNA]</scope>
    <source>
        <strain evidence="2">CGMCC 1.12664</strain>
    </source>
</reference>
<keyword evidence="2" id="KW-1185">Reference proteome</keyword>
<dbReference type="Proteomes" id="UP000612855">
    <property type="component" value="Unassembled WGS sequence"/>
</dbReference>
<organism evidence="1 2">
    <name type="scientific">Primorskyibacter flagellatus</name>
    <dbReference type="NCBI Taxonomy" id="1387277"/>
    <lineage>
        <taxon>Bacteria</taxon>
        <taxon>Pseudomonadati</taxon>
        <taxon>Pseudomonadota</taxon>
        <taxon>Alphaproteobacteria</taxon>
        <taxon>Rhodobacterales</taxon>
        <taxon>Roseobacteraceae</taxon>
        <taxon>Primorskyibacter</taxon>
    </lineage>
</organism>
<evidence type="ECO:0008006" key="3">
    <source>
        <dbReference type="Google" id="ProtNLM"/>
    </source>
</evidence>
<proteinExistence type="predicted"/>
<evidence type="ECO:0000313" key="2">
    <source>
        <dbReference type="Proteomes" id="UP000612855"/>
    </source>
</evidence>
<sequence length="163" mass="18367">MVKFLYFQWLAHFGGVASESQRRISARSGAIFGGFLAVLLAGTPQSARANFQFCNQTLDVVNVAVGQWDVDEWESSGWWTVGPNQCANLIEHTLTARYVYVFARDVFNKAVLAGDTTMCIDPGEFRLRGGEDCLVNGHIPAQFYEVDTRRSERWTFYLSEPAR</sequence>